<name>A0A1J4JB74_9EUKA</name>
<dbReference type="AlphaFoldDB" id="A0A1J4JB74"/>
<organism evidence="4 5">
    <name type="scientific">Tritrichomonas foetus</name>
    <dbReference type="NCBI Taxonomy" id="1144522"/>
    <lineage>
        <taxon>Eukaryota</taxon>
        <taxon>Metamonada</taxon>
        <taxon>Parabasalia</taxon>
        <taxon>Tritrichomonadida</taxon>
        <taxon>Tritrichomonadidae</taxon>
        <taxon>Tritrichomonas</taxon>
    </lineage>
</organism>
<feature type="chain" id="PRO_5012181880" description="EGF-like domain-containing protein" evidence="3">
    <location>
        <begin position="18"/>
        <end position="275"/>
    </location>
</feature>
<keyword evidence="3" id="KW-0732">Signal</keyword>
<keyword evidence="2" id="KW-0472">Membrane</keyword>
<feature type="transmembrane region" description="Helical" evidence="2">
    <location>
        <begin position="206"/>
        <end position="229"/>
    </location>
</feature>
<sequence length="275" mass="31520">MFVFILFLFCLSEEKESPKPTKTSNSKQESITKQSTSKSERTKLCGPNSYMNIKGECICKRTHPFGDPKSEEGCWDCGIKCHEKANCVSKLKCQCFDNYLGDGVLQCFRPLPKVKNIHPRKCDSEIEEIFFIAETFQDFTPNEVFCKFGSFTTRGELVNSTFYKCPCPSLRNGKILSGISYDGEFWSSPMVKIDFRQNNDFIEPPILTSFVFIVLSSLVVITAAAIFWFRGLSYELRNGDADEVLPLNKWHMHQIQQEIGDESRVIDFIMHMIKS</sequence>
<dbReference type="OrthoDB" id="10582249at2759"/>
<keyword evidence="2" id="KW-0812">Transmembrane</keyword>
<dbReference type="VEuPathDB" id="TrichDB:TRFO_38405"/>
<evidence type="ECO:0000256" key="2">
    <source>
        <dbReference type="SAM" id="Phobius"/>
    </source>
</evidence>
<evidence type="ECO:0000256" key="1">
    <source>
        <dbReference type="SAM" id="MobiDB-lite"/>
    </source>
</evidence>
<feature type="signal peptide" evidence="3">
    <location>
        <begin position="1"/>
        <end position="17"/>
    </location>
</feature>
<feature type="compositionally biased region" description="Polar residues" evidence="1">
    <location>
        <begin position="20"/>
        <end position="37"/>
    </location>
</feature>
<keyword evidence="2" id="KW-1133">Transmembrane helix</keyword>
<comment type="caution">
    <text evidence="4">The sequence shown here is derived from an EMBL/GenBank/DDBJ whole genome shotgun (WGS) entry which is preliminary data.</text>
</comment>
<gene>
    <name evidence="4" type="ORF">TRFO_38405</name>
</gene>
<keyword evidence="5" id="KW-1185">Reference proteome</keyword>
<evidence type="ECO:0000313" key="4">
    <source>
        <dbReference type="EMBL" id="OHS95487.1"/>
    </source>
</evidence>
<feature type="region of interest" description="Disordered" evidence="1">
    <location>
        <begin position="16"/>
        <end position="45"/>
    </location>
</feature>
<evidence type="ECO:0000256" key="3">
    <source>
        <dbReference type="SAM" id="SignalP"/>
    </source>
</evidence>
<proteinExistence type="predicted"/>
<protein>
    <recommendedName>
        <fullName evidence="6">EGF-like domain-containing protein</fullName>
    </recommendedName>
</protein>
<dbReference type="EMBL" id="MLAK01001242">
    <property type="protein sequence ID" value="OHS95487.1"/>
    <property type="molecule type" value="Genomic_DNA"/>
</dbReference>
<reference evidence="4" key="1">
    <citation type="submission" date="2016-10" db="EMBL/GenBank/DDBJ databases">
        <authorList>
            <person name="Benchimol M."/>
            <person name="Almeida L.G."/>
            <person name="Vasconcelos A.T."/>
            <person name="Perreira-Neves A."/>
            <person name="Rosa I.A."/>
            <person name="Tasca T."/>
            <person name="Bogo M.R."/>
            <person name="de Souza W."/>
        </authorList>
    </citation>
    <scope>NUCLEOTIDE SEQUENCE [LARGE SCALE GENOMIC DNA]</scope>
    <source>
        <strain evidence="4">K</strain>
    </source>
</reference>
<evidence type="ECO:0008006" key="6">
    <source>
        <dbReference type="Google" id="ProtNLM"/>
    </source>
</evidence>
<dbReference type="Proteomes" id="UP000179807">
    <property type="component" value="Unassembled WGS sequence"/>
</dbReference>
<evidence type="ECO:0000313" key="5">
    <source>
        <dbReference type="Proteomes" id="UP000179807"/>
    </source>
</evidence>
<dbReference type="GeneID" id="94846719"/>
<dbReference type="RefSeq" id="XP_068348624.1">
    <property type="nucleotide sequence ID" value="XM_068512015.1"/>
</dbReference>
<accession>A0A1J4JB74</accession>